<dbReference type="PANTHER" id="PTHR45916">
    <property type="entry name" value="STRUCTURAL MAINTENANCE OF CHROMOSOMES PROTEIN 5"/>
    <property type="match status" value="1"/>
</dbReference>
<keyword evidence="3 4" id="KW-0175">Coiled coil</keyword>
<dbReference type="AlphaFoldDB" id="A0A6A6JB47"/>
<dbReference type="RefSeq" id="XP_033650385.1">
    <property type="nucleotide sequence ID" value="XM_033799154.1"/>
</dbReference>
<organism evidence="7 8">
    <name type="scientific">Westerdykella ornata</name>
    <dbReference type="NCBI Taxonomy" id="318751"/>
    <lineage>
        <taxon>Eukaryota</taxon>
        <taxon>Fungi</taxon>
        <taxon>Dikarya</taxon>
        <taxon>Ascomycota</taxon>
        <taxon>Pezizomycotina</taxon>
        <taxon>Dothideomycetes</taxon>
        <taxon>Pleosporomycetidae</taxon>
        <taxon>Pleosporales</taxon>
        <taxon>Sporormiaceae</taxon>
        <taxon>Westerdykella</taxon>
    </lineage>
</organism>
<feature type="region of interest" description="Disordered" evidence="5">
    <location>
        <begin position="244"/>
        <end position="272"/>
    </location>
</feature>
<evidence type="ECO:0000256" key="4">
    <source>
        <dbReference type="SAM" id="Coils"/>
    </source>
</evidence>
<dbReference type="GeneID" id="54552329"/>
<feature type="coiled-coil region" evidence="4">
    <location>
        <begin position="798"/>
        <end position="860"/>
    </location>
</feature>
<dbReference type="Pfam" id="PF02463">
    <property type="entry name" value="SMC_N"/>
    <property type="match status" value="1"/>
</dbReference>
<dbReference type="Proteomes" id="UP000800097">
    <property type="component" value="Unassembled WGS sequence"/>
</dbReference>
<feature type="compositionally biased region" description="Basic and acidic residues" evidence="5">
    <location>
        <begin position="244"/>
        <end position="257"/>
    </location>
</feature>
<name>A0A6A6JB47_WESOR</name>
<reference evidence="7" key="1">
    <citation type="journal article" date="2020" name="Stud. Mycol.">
        <title>101 Dothideomycetes genomes: a test case for predicting lifestyles and emergence of pathogens.</title>
        <authorList>
            <person name="Haridas S."/>
            <person name="Albert R."/>
            <person name="Binder M."/>
            <person name="Bloem J."/>
            <person name="Labutti K."/>
            <person name="Salamov A."/>
            <person name="Andreopoulos B."/>
            <person name="Baker S."/>
            <person name="Barry K."/>
            <person name="Bills G."/>
            <person name="Bluhm B."/>
            <person name="Cannon C."/>
            <person name="Castanera R."/>
            <person name="Culley D."/>
            <person name="Daum C."/>
            <person name="Ezra D."/>
            <person name="Gonzalez J."/>
            <person name="Henrissat B."/>
            <person name="Kuo A."/>
            <person name="Liang C."/>
            <person name="Lipzen A."/>
            <person name="Lutzoni F."/>
            <person name="Magnuson J."/>
            <person name="Mondo S."/>
            <person name="Nolan M."/>
            <person name="Ohm R."/>
            <person name="Pangilinan J."/>
            <person name="Park H.-J."/>
            <person name="Ramirez L."/>
            <person name="Alfaro M."/>
            <person name="Sun H."/>
            <person name="Tritt A."/>
            <person name="Yoshinaga Y."/>
            <person name="Zwiers L.-H."/>
            <person name="Turgeon B."/>
            <person name="Goodwin S."/>
            <person name="Spatafora J."/>
            <person name="Crous P."/>
            <person name="Grigoriev I."/>
        </authorList>
    </citation>
    <scope>NUCLEOTIDE SEQUENCE</scope>
    <source>
        <strain evidence="7">CBS 379.55</strain>
    </source>
</reference>
<sequence>MPGLKRDSADISENDEPSYTSSRASSGSKRTRYDRDASTLSEPRPVANGNRNPATAQDGEEYTQEPHQPGTIVRVTLINFVTYTAAEFHPGPSLNMVIGPNGTGKSTLVCAICLGLGWDPRNLGRAKEIGEFVKHGSTEATIEIELAGAEHHDTNPVIRRIIRKEGNKSVWFIHGRQSTQKEVVRLAKSFAIQIDNLCQFLPQDRVVEFAGLSPVALLKETLRAAAPEEMVQWHDELINLRSEEKKLESEQKGEEAALKQLQNRQNASREDVERYHERQALVTKQRALHRCRPLIERNLLGNQIQDIKAQLQETQQQQRQVEAAAGPARAAEHEMESYRDEVSKCKNERRTHTDEMQKRADGIAARIKAEQDRMAECTNKVEGEKQGEKQRRQELKRLEATIQKIERDMQEAPVEVDEVGYRERRTELQNRKMDVAGKKREVASRRQDIVAQVTMLRNRMQEKVNEQALLNTQSGQQANLLQRVSKDTATGWDWIQKHKHELQLKGEIHGPPILTCSVTDQRYADIVEGQFGGIGDATAITFTNGEDQRLISNKLLGRDGLGLHQITLRMVGQPLAHYRSPVTREELRDLGFEGFVLDYIQGPEPVLAMLCESAQLHRAAYSPNPLSIEQHEAVERSPIATWTAGRERYRVTRRREYGISSTRVTALPRAKYFTDQPSDPNQTRQLEEEISNLKGDIESLKEENNNANVEADKYSNEEADIKKEIEALDENHRRQQKARAQWAALPEKKAEKESELDALKSLMRETSNRILAIKTRSEKAALKAASLTIEYQKAVAALRQAHESLVEAEIRLIEANSELDSVKRENREINETLAALESKYNELDRQKRDLSARYKDITRNAKRLFPTLSEEEREYLRDYSQLASMEELNTEIEAVNTRLGLMAEGNSHVVEAFENREREIAHKGEVLQKLAERLEKTRANIRTIREQWEPRLDELVATISDGFSHNFAQIGCAGQVGVHKDEDFEHWSIQIQVRFRENEALSILDSHRQSGGERAVSTIFYLMALQDLARSPFRVVDEINQGMDPRNERMVHERMVDIACRERTSQYFLITPKLLSDLKFHPKMKMHCIASGEHMPARMRGRDCGEWGEMAVRKKMGVA</sequence>
<dbReference type="GO" id="GO:0030915">
    <property type="term" value="C:Smc5-Smc6 complex"/>
    <property type="evidence" value="ECO:0007669"/>
    <property type="project" value="TreeGrafter"/>
</dbReference>
<keyword evidence="7" id="KW-0378">Hydrolase</keyword>
<evidence type="ECO:0000256" key="1">
    <source>
        <dbReference type="ARBA" id="ARBA00010171"/>
    </source>
</evidence>
<dbReference type="Gene3D" id="3.40.50.300">
    <property type="entry name" value="P-loop containing nucleotide triphosphate hydrolases"/>
    <property type="match status" value="2"/>
</dbReference>
<comment type="similarity">
    <text evidence="1">Belongs to the SMC family. SMC5 subfamily.</text>
</comment>
<feature type="compositionally biased region" description="Polar residues" evidence="5">
    <location>
        <begin position="17"/>
        <end position="28"/>
    </location>
</feature>
<feature type="compositionally biased region" description="Basic and acidic residues" evidence="5">
    <location>
        <begin position="330"/>
        <end position="356"/>
    </location>
</feature>
<feature type="coiled-coil region" evidence="4">
    <location>
        <begin position="683"/>
        <end position="769"/>
    </location>
</feature>
<feature type="domain" description="RecF/RecN/SMC N-terminal" evidence="6">
    <location>
        <begin position="72"/>
        <end position="1071"/>
    </location>
</feature>
<evidence type="ECO:0000256" key="3">
    <source>
        <dbReference type="ARBA" id="ARBA00023054"/>
    </source>
</evidence>
<gene>
    <name evidence="7" type="ORF">EI97DRAFT_436617</name>
</gene>
<dbReference type="OrthoDB" id="10254973at2759"/>
<keyword evidence="8" id="KW-1185">Reference proteome</keyword>
<evidence type="ECO:0000313" key="7">
    <source>
        <dbReference type="EMBL" id="KAF2272846.1"/>
    </source>
</evidence>
<evidence type="ECO:0000256" key="2">
    <source>
        <dbReference type="ARBA" id="ARBA00018687"/>
    </source>
</evidence>
<dbReference type="GO" id="GO:0000724">
    <property type="term" value="P:double-strand break repair via homologous recombination"/>
    <property type="evidence" value="ECO:0007669"/>
    <property type="project" value="TreeGrafter"/>
</dbReference>
<evidence type="ECO:0000256" key="5">
    <source>
        <dbReference type="SAM" id="MobiDB-lite"/>
    </source>
</evidence>
<proteinExistence type="inferred from homology"/>
<dbReference type="EMBL" id="ML986516">
    <property type="protein sequence ID" value="KAF2272846.1"/>
    <property type="molecule type" value="Genomic_DNA"/>
</dbReference>
<dbReference type="GO" id="GO:0016787">
    <property type="term" value="F:hydrolase activity"/>
    <property type="evidence" value="ECO:0007669"/>
    <property type="project" value="UniProtKB-KW"/>
</dbReference>
<dbReference type="PANTHER" id="PTHR45916:SF1">
    <property type="entry name" value="STRUCTURAL MAINTENANCE OF CHROMOSOMES PROTEIN 5"/>
    <property type="match status" value="1"/>
</dbReference>
<dbReference type="InterPro" id="IPR003395">
    <property type="entry name" value="RecF/RecN/SMC_N"/>
</dbReference>
<evidence type="ECO:0000313" key="8">
    <source>
        <dbReference type="Proteomes" id="UP000800097"/>
    </source>
</evidence>
<feature type="region of interest" description="Disordered" evidence="5">
    <location>
        <begin position="1"/>
        <end position="69"/>
    </location>
</feature>
<feature type="coiled-coil region" evidence="4">
    <location>
        <begin position="388"/>
        <end position="415"/>
    </location>
</feature>
<dbReference type="GO" id="GO:0005634">
    <property type="term" value="C:nucleus"/>
    <property type="evidence" value="ECO:0007669"/>
    <property type="project" value="TreeGrafter"/>
</dbReference>
<accession>A0A6A6JB47</accession>
<protein>
    <recommendedName>
        <fullName evidence="2">Structural maintenance of chromosomes protein 5</fullName>
    </recommendedName>
</protein>
<dbReference type="GO" id="GO:0003697">
    <property type="term" value="F:single-stranded DNA binding"/>
    <property type="evidence" value="ECO:0007669"/>
    <property type="project" value="TreeGrafter"/>
</dbReference>
<dbReference type="InterPro" id="IPR027417">
    <property type="entry name" value="P-loop_NTPase"/>
</dbReference>
<evidence type="ECO:0000259" key="6">
    <source>
        <dbReference type="Pfam" id="PF02463"/>
    </source>
</evidence>
<dbReference type="SUPFAM" id="SSF52540">
    <property type="entry name" value="P-loop containing nucleoside triphosphate hydrolases"/>
    <property type="match status" value="2"/>
</dbReference>
<feature type="region of interest" description="Disordered" evidence="5">
    <location>
        <begin position="328"/>
        <end position="356"/>
    </location>
</feature>